<dbReference type="AlphaFoldDB" id="A0AA96GA79"/>
<evidence type="ECO:0000313" key="2">
    <source>
        <dbReference type="EMBL" id="WNM56425.1"/>
    </source>
</evidence>
<reference evidence="2 3" key="1">
    <citation type="submission" date="2023-01" db="EMBL/GenBank/DDBJ databases">
        <title>Cultivation and genomic characterization of new, ubiquitous marine nitrite-oxidizing bacteria from the Nitrospirales.</title>
        <authorList>
            <person name="Mueller A.J."/>
            <person name="Daebeler A."/>
            <person name="Herbold C.W."/>
            <person name="Kirkegaard R.H."/>
            <person name="Daims H."/>
        </authorList>
    </citation>
    <scope>NUCLEOTIDE SEQUENCE [LARGE SCALE GENOMIC DNA]</scope>
    <source>
        <strain evidence="2 3">VA</strain>
    </source>
</reference>
<keyword evidence="1" id="KW-1133">Transmembrane helix</keyword>
<dbReference type="KEGG" id="nall:PP769_10560"/>
<dbReference type="RefSeq" id="WP_312640015.1">
    <property type="nucleotide sequence ID" value="NZ_CP116967.1"/>
</dbReference>
<protein>
    <submittedName>
        <fullName evidence="2">Uncharacterized protein</fullName>
    </submittedName>
</protein>
<keyword evidence="1" id="KW-0812">Transmembrane</keyword>
<organism evidence="2 3">
    <name type="scientific">Candidatus Nitrospira allomarina</name>
    <dbReference type="NCBI Taxonomy" id="3020900"/>
    <lineage>
        <taxon>Bacteria</taxon>
        <taxon>Pseudomonadati</taxon>
        <taxon>Nitrospirota</taxon>
        <taxon>Nitrospiria</taxon>
        <taxon>Nitrospirales</taxon>
        <taxon>Nitrospiraceae</taxon>
        <taxon>Nitrospira</taxon>
    </lineage>
</organism>
<evidence type="ECO:0000313" key="3">
    <source>
        <dbReference type="Proteomes" id="UP001302719"/>
    </source>
</evidence>
<feature type="transmembrane region" description="Helical" evidence="1">
    <location>
        <begin position="49"/>
        <end position="74"/>
    </location>
</feature>
<accession>A0AA96GA79</accession>
<name>A0AA96GA79_9BACT</name>
<dbReference type="EMBL" id="CP116967">
    <property type="protein sequence ID" value="WNM56425.1"/>
    <property type="molecule type" value="Genomic_DNA"/>
</dbReference>
<sequence>MMKSSNRPFLLVLLVTLLVFGGALVYFTMEYLSQVTQPGIPLTESTGHQIRMLLLVVTILAGMPAVGMGAYVMYLGARIRLTQQWPPPGMGFGAELPVMLGDRATLVGWGVTGLGFVLVVCGLLLPVVGWKFGNIVQ</sequence>
<feature type="transmembrane region" description="Helical" evidence="1">
    <location>
        <begin position="106"/>
        <end position="128"/>
    </location>
</feature>
<dbReference type="Proteomes" id="UP001302719">
    <property type="component" value="Chromosome"/>
</dbReference>
<keyword evidence="3" id="KW-1185">Reference proteome</keyword>
<keyword evidence="1" id="KW-0472">Membrane</keyword>
<gene>
    <name evidence="2" type="ORF">PP769_10560</name>
</gene>
<proteinExistence type="predicted"/>
<evidence type="ECO:0000256" key="1">
    <source>
        <dbReference type="SAM" id="Phobius"/>
    </source>
</evidence>